<sequence>APPGRRIPPSSLPSRAARAALHIAFSCSLCQSSPRRQLRQVTRRHLPLPCRCSSRRRRTVRRGCAREVPAVCLSIYSPWRRSRAAVTISSLNRLSRAVCLCGSDDLFVKLGVSFVLIRPRLTGSARILKFRCPAVNVVRSV</sequence>
<keyword evidence="2" id="KW-1185">Reference proteome</keyword>
<evidence type="ECO:0000313" key="1">
    <source>
        <dbReference type="EnsemblPlants" id="TuG1812G0600003683.01.T03"/>
    </source>
</evidence>
<reference evidence="1" key="3">
    <citation type="submission" date="2022-06" db="UniProtKB">
        <authorList>
            <consortium name="EnsemblPlants"/>
        </authorList>
    </citation>
    <scope>IDENTIFICATION</scope>
</reference>
<dbReference type="EnsemblPlants" id="TuG1812G0600003683.01.T03">
    <property type="protein sequence ID" value="TuG1812G0600003683.01.T03"/>
    <property type="gene ID" value="TuG1812G0600003683.01"/>
</dbReference>
<reference evidence="1" key="2">
    <citation type="submission" date="2018-03" db="EMBL/GenBank/DDBJ databases">
        <title>The Triticum urartu genome reveals the dynamic nature of wheat genome evolution.</title>
        <authorList>
            <person name="Ling H."/>
            <person name="Ma B."/>
            <person name="Shi X."/>
            <person name="Liu H."/>
            <person name="Dong L."/>
            <person name="Sun H."/>
            <person name="Cao Y."/>
            <person name="Gao Q."/>
            <person name="Zheng S."/>
            <person name="Li Y."/>
            <person name="Yu Y."/>
            <person name="Du H."/>
            <person name="Qi M."/>
            <person name="Li Y."/>
            <person name="Yu H."/>
            <person name="Cui Y."/>
            <person name="Wang N."/>
            <person name="Chen C."/>
            <person name="Wu H."/>
            <person name="Zhao Y."/>
            <person name="Zhang J."/>
            <person name="Li Y."/>
            <person name="Zhou W."/>
            <person name="Zhang B."/>
            <person name="Hu W."/>
            <person name="Eijk M."/>
            <person name="Tang J."/>
            <person name="Witsenboer H."/>
            <person name="Zhao S."/>
            <person name="Li Z."/>
            <person name="Zhang A."/>
            <person name="Wang D."/>
            <person name="Liang C."/>
        </authorList>
    </citation>
    <scope>NUCLEOTIDE SEQUENCE [LARGE SCALE GENOMIC DNA]</scope>
    <source>
        <strain evidence="1">cv. G1812</strain>
    </source>
</reference>
<gene>
    <name evidence="1" type="primary">LOC125514991</name>
</gene>
<dbReference type="Proteomes" id="UP000015106">
    <property type="component" value="Chromosome 6"/>
</dbReference>
<dbReference type="AlphaFoldDB" id="A0A8R7QRP1"/>
<organism evidence="1 2">
    <name type="scientific">Triticum urartu</name>
    <name type="common">Red wild einkorn</name>
    <name type="synonym">Crithodium urartu</name>
    <dbReference type="NCBI Taxonomy" id="4572"/>
    <lineage>
        <taxon>Eukaryota</taxon>
        <taxon>Viridiplantae</taxon>
        <taxon>Streptophyta</taxon>
        <taxon>Embryophyta</taxon>
        <taxon>Tracheophyta</taxon>
        <taxon>Spermatophyta</taxon>
        <taxon>Magnoliopsida</taxon>
        <taxon>Liliopsida</taxon>
        <taxon>Poales</taxon>
        <taxon>Poaceae</taxon>
        <taxon>BOP clade</taxon>
        <taxon>Pooideae</taxon>
        <taxon>Triticodae</taxon>
        <taxon>Triticeae</taxon>
        <taxon>Triticinae</taxon>
        <taxon>Triticum</taxon>
    </lineage>
</organism>
<evidence type="ECO:0000313" key="2">
    <source>
        <dbReference type="Proteomes" id="UP000015106"/>
    </source>
</evidence>
<dbReference type="Gramene" id="TuG1812G0600003683.01.T03">
    <property type="protein sequence ID" value="TuG1812G0600003683.01.T03"/>
    <property type="gene ID" value="TuG1812G0600003683.01"/>
</dbReference>
<accession>A0A8R7QRP1</accession>
<protein>
    <submittedName>
        <fullName evidence="1">Uncharacterized protein</fullName>
    </submittedName>
</protein>
<reference evidence="2" key="1">
    <citation type="journal article" date="2013" name="Nature">
        <title>Draft genome of the wheat A-genome progenitor Triticum urartu.</title>
        <authorList>
            <person name="Ling H.Q."/>
            <person name="Zhao S."/>
            <person name="Liu D."/>
            <person name="Wang J."/>
            <person name="Sun H."/>
            <person name="Zhang C."/>
            <person name="Fan H."/>
            <person name="Li D."/>
            <person name="Dong L."/>
            <person name="Tao Y."/>
            <person name="Gao C."/>
            <person name="Wu H."/>
            <person name="Li Y."/>
            <person name="Cui Y."/>
            <person name="Guo X."/>
            <person name="Zheng S."/>
            <person name="Wang B."/>
            <person name="Yu K."/>
            <person name="Liang Q."/>
            <person name="Yang W."/>
            <person name="Lou X."/>
            <person name="Chen J."/>
            <person name="Feng M."/>
            <person name="Jian J."/>
            <person name="Zhang X."/>
            <person name="Luo G."/>
            <person name="Jiang Y."/>
            <person name="Liu J."/>
            <person name="Wang Z."/>
            <person name="Sha Y."/>
            <person name="Zhang B."/>
            <person name="Wu H."/>
            <person name="Tang D."/>
            <person name="Shen Q."/>
            <person name="Xue P."/>
            <person name="Zou S."/>
            <person name="Wang X."/>
            <person name="Liu X."/>
            <person name="Wang F."/>
            <person name="Yang Y."/>
            <person name="An X."/>
            <person name="Dong Z."/>
            <person name="Zhang K."/>
            <person name="Zhang X."/>
            <person name="Luo M.C."/>
            <person name="Dvorak J."/>
            <person name="Tong Y."/>
            <person name="Wang J."/>
            <person name="Yang H."/>
            <person name="Li Z."/>
            <person name="Wang D."/>
            <person name="Zhang A."/>
            <person name="Wang J."/>
        </authorList>
    </citation>
    <scope>NUCLEOTIDE SEQUENCE</scope>
    <source>
        <strain evidence="2">cv. G1812</strain>
    </source>
</reference>
<proteinExistence type="predicted"/>
<name>A0A8R7QRP1_TRIUA</name>